<reference evidence="1 2" key="1">
    <citation type="submission" date="2024-05" db="EMBL/GenBank/DDBJ databases">
        <title>The nuclear and mitochondrial genome assemblies of Tetragonisca angustula (Apidae: Meliponini), a tiny yet remarkable pollinator in the Neotropics.</title>
        <authorList>
            <person name="Ferrari R."/>
            <person name="Ricardo P.C."/>
            <person name="Dias F.C."/>
            <person name="Araujo N.S."/>
            <person name="Soares D.O."/>
            <person name="Zhou Q.-S."/>
            <person name="Zhu C.-D."/>
            <person name="Coutinho L."/>
            <person name="Airas M.C."/>
            <person name="Batista T.M."/>
        </authorList>
    </citation>
    <scope>NUCLEOTIDE SEQUENCE [LARGE SCALE GENOMIC DNA]</scope>
    <source>
        <strain evidence="1">ASF017062</strain>
        <tissue evidence="1">Abdomen</tissue>
    </source>
</reference>
<name>A0AAW0ZVI5_9HYME</name>
<protein>
    <submittedName>
        <fullName evidence="1">Uncharacterized protein</fullName>
    </submittedName>
</protein>
<dbReference type="EMBL" id="JAWNGG020000106">
    <property type="protein sequence ID" value="KAK9301745.1"/>
    <property type="molecule type" value="Genomic_DNA"/>
</dbReference>
<evidence type="ECO:0000313" key="1">
    <source>
        <dbReference type="EMBL" id="KAK9301745.1"/>
    </source>
</evidence>
<accession>A0AAW0ZVI5</accession>
<keyword evidence="2" id="KW-1185">Reference proteome</keyword>
<dbReference type="Proteomes" id="UP001432146">
    <property type="component" value="Unassembled WGS sequence"/>
</dbReference>
<comment type="caution">
    <text evidence="1">The sequence shown here is derived from an EMBL/GenBank/DDBJ whole genome shotgun (WGS) entry which is preliminary data.</text>
</comment>
<evidence type="ECO:0000313" key="2">
    <source>
        <dbReference type="Proteomes" id="UP001432146"/>
    </source>
</evidence>
<gene>
    <name evidence="1" type="ORF">QLX08_005961</name>
</gene>
<dbReference type="AlphaFoldDB" id="A0AAW0ZVI5"/>
<proteinExistence type="predicted"/>
<sequence>MLLSRTDESDDPALWTTKDRKNRQIDELLESYHRQSQETRSRRNQRRETFSSYLWMMIFLKRDQVVARLGPAGGEWARSKRLSSRGTPGAKQQAVRKMDGLLTVPHMEPLLGYFAFYLTVPRRATRFNRLRS</sequence>
<organism evidence="1 2">
    <name type="scientific">Tetragonisca angustula</name>
    <dbReference type="NCBI Taxonomy" id="166442"/>
    <lineage>
        <taxon>Eukaryota</taxon>
        <taxon>Metazoa</taxon>
        <taxon>Ecdysozoa</taxon>
        <taxon>Arthropoda</taxon>
        <taxon>Hexapoda</taxon>
        <taxon>Insecta</taxon>
        <taxon>Pterygota</taxon>
        <taxon>Neoptera</taxon>
        <taxon>Endopterygota</taxon>
        <taxon>Hymenoptera</taxon>
        <taxon>Apocrita</taxon>
        <taxon>Aculeata</taxon>
        <taxon>Apoidea</taxon>
        <taxon>Anthophila</taxon>
        <taxon>Apidae</taxon>
        <taxon>Tetragonisca</taxon>
    </lineage>
</organism>